<protein>
    <submittedName>
        <fullName evidence="2">Uncharacterized protein</fullName>
    </submittedName>
</protein>
<evidence type="ECO:0000313" key="2">
    <source>
        <dbReference type="EMBL" id="NUT87147.1"/>
    </source>
</evidence>
<gene>
    <name evidence="2" type="ORF">HNO91_11985</name>
</gene>
<feature type="compositionally biased region" description="Acidic residues" evidence="1">
    <location>
        <begin position="11"/>
        <end position="25"/>
    </location>
</feature>
<organism evidence="2 3">
    <name type="scientific">Pseudomonas corrugata</name>
    <dbReference type="NCBI Taxonomy" id="47879"/>
    <lineage>
        <taxon>Bacteria</taxon>
        <taxon>Pseudomonadati</taxon>
        <taxon>Pseudomonadota</taxon>
        <taxon>Gammaproteobacteria</taxon>
        <taxon>Pseudomonadales</taxon>
        <taxon>Pseudomonadaceae</taxon>
        <taxon>Pseudomonas</taxon>
    </lineage>
</organism>
<reference evidence="2 3" key="1">
    <citation type="journal article" date="2020" name="Front. Plant Sci.">
        <title>Isolation of Rhizosphere Bacteria That Improve Quality and Water Stress Tolerance in Greenhouse Ornamentals.</title>
        <authorList>
            <person name="Nordstedt N.P."/>
            <person name="Jones M.L."/>
        </authorList>
    </citation>
    <scope>NUCLEOTIDE SEQUENCE [LARGE SCALE GENOMIC DNA]</scope>
    <source>
        <strain evidence="2 3">C7D2</strain>
    </source>
</reference>
<feature type="region of interest" description="Disordered" evidence="1">
    <location>
        <begin position="1"/>
        <end position="36"/>
    </location>
</feature>
<accession>A0A7Y6DH37</accession>
<sequence>MSAYDMWLDPPDLDDEPEPAEDDAEPNNYPFEAGDWRSDERCMQLERRYDR</sequence>
<dbReference type="Proteomes" id="UP000536720">
    <property type="component" value="Unassembled WGS sequence"/>
</dbReference>
<dbReference type="AlphaFoldDB" id="A0A7Y6DH37"/>
<evidence type="ECO:0000313" key="3">
    <source>
        <dbReference type="Proteomes" id="UP000536720"/>
    </source>
</evidence>
<name>A0A7Y6DH37_9PSED</name>
<dbReference type="RefSeq" id="WP_175362556.1">
    <property type="nucleotide sequence ID" value="NZ_JABFMR010000008.1"/>
</dbReference>
<proteinExistence type="predicted"/>
<dbReference type="EMBL" id="JABFMR010000008">
    <property type="protein sequence ID" value="NUT87147.1"/>
    <property type="molecule type" value="Genomic_DNA"/>
</dbReference>
<comment type="caution">
    <text evidence="2">The sequence shown here is derived from an EMBL/GenBank/DDBJ whole genome shotgun (WGS) entry which is preliminary data.</text>
</comment>
<evidence type="ECO:0000256" key="1">
    <source>
        <dbReference type="SAM" id="MobiDB-lite"/>
    </source>
</evidence>